<keyword evidence="2" id="KW-1185">Reference proteome</keyword>
<reference evidence="1 2" key="1">
    <citation type="journal article" date="2011" name="Stand. Genomic Sci.">
        <title>Complete genome sequence of Parvibaculum lavamentivorans type strain (DS-1(T)).</title>
        <authorList>
            <person name="Schleheck D."/>
            <person name="Weiss M."/>
            <person name="Pitluck S."/>
            <person name="Bruce D."/>
            <person name="Land M.L."/>
            <person name="Han S."/>
            <person name="Saunders E."/>
            <person name="Tapia R."/>
            <person name="Detter C."/>
            <person name="Brettin T."/>
            <person name="Han J."/>
            <person name="Woyke T."/>
            <person name="Goodwin L."/>
            <person name="Pennacchio L."/>
            <person name="Nolan M."/>
            <person name="Cook A.M."/>
            <person name="Kjelleberg S."/>
            <person name="Thomas T."/>
        </authorList>
    </citation>
    <scope>NUCLEOTIDE SEQUENCE [LARGE SCALE GENOMIC DNA]</scope>
    <source>
        <strain evidence="2">DS-1 / DSM 13023 / NCIMB 13966</strain>
    </source>
</reference>
<dbReference type="EMBL" id="CP000774">
    <property type="protein sequence ID" value="ABS62891.1"/>
    <property type="molecule type" value="Genomic_DNA"/>
</dbReference>
<dbReference type="Pfam" id="PF20099">
    <property type="entry name" value="DUF6489"/>
    <property type="match status" value="1"/>
</dbReference>
<dbReference type="OrthoDB" id="5740990at2"/>
<dbReference type="Proteomes" id="UP000006377">
    <property type="component" value="Chromosome"/>
</dbReference>
<dbReference type="AlphaFoldDB" id="A7HSK8"/>
<organism evidence="1 2">
    <name type="scientific">Parvibaculum lavamentivorans (strain DS-1 / DSM 13023 / NCIMB 13966)</name>
    <dbReference type="NCBI Taxonomy" id="402881"/>
    <lineage>
        <taxon>Bacteria</taxon>
        <taxon>Pseudomonadati</taxon>
        <taxon>Pseudomonadota</taxon>
        <taxon>Alphaproteobacteria</taxon>
        <taxon>Hyphomicrobiales</taxon>
        <taxon>Parvibaculaceae</taxon>
        <taxon>Parvibaculum</taxon>
    </lineage>
</organism>
<dbReference type="eggNOG" id="COG3266">
    <property type="taxonomic scope" value="Bacteria"/>
</dbReference>
<dbReference type="HOGENOM" id="CLU_132026_1_0_5"/>
<protein>
    <submittedName>
        <fullName evidence="1">Uncharacterized protein</fullName>
    </submittedName>
</protein>
<evidence type="ECO:0000313" key="2">
    <source>
        <dbReference type="Proteomes" id="UP000006377"/>
    </source>
</evidence>
<gene>
    <name evidence="1" type="ordered locus">Plav_1271</name>
</gene>
<dbReference type="InterPro" id="IPR045502">
    <property type="entry name" value="DUF6489"/>
</dbReference>
<name>A7HSK8_PARL1</name>
<evidence type="ECO:0000313" key="1">
    <source>
        <dbReference type="EMBL" id="ABS62891.1"/>
    </source>
</evidence>
<proteinExistence type="predicted"/>
<dbReference type="STRING" id="402881.Plav_1271"/>
<dbReference type="KEGG" id="pla:Plav_1271"/>
<accession>A7HSK8</accession>
<dbReference type="RefSeq" id="WP_012110162.1">
    <property type="nucleotide sequence ID" value="NC_009719.1"/>
</dbReference>
<sequence length="94" mass="10355">MKVTIDVELTPVEARRLMGLPDLEPMQQRLIAELEKRMASNMSYIDPEQIVKAIMPVGAQGLEQFQNLLWGMAQTAMGGGKKPAAKKDAGKKES</sequence>